<name>A0A2T9ZJ21_9FUNG</name>
<evidence type="ECO:0000256" key="1">
    <source>
        <dbReference type="ARBA" id="ARBA00004123"/>
    </source>
</evidence>
<dbReference type="GO" id="GO:0035267">
    <property type="term" value="C:NuA4 histone acetyltransferase complex"/>
    <property type="evidence" value="ECO:0007669"/>
    <property type="project" value="InterPro"/>
</dbReference>
<sequence length="476" mass="54962">MNSKDLKDIFDLGKDNQQEDTQNDSSPPKKKLKPTKSKIPTGVSREVFSLLDGKKLPLISVPVTNLSIKPKLKTKAQKWIQKSFYSGARKDHMKFKYWIRESDNITTDYYPARFNYALKIPKFTKEEYGLYFQDTDWSYEETVYLFDLCKTFDLRFHVIYDRYNFFSEAAQVNNAFISSLSAPDRSIESLKARYYGVLHKMIETPELRKKFNIMNTETNPSTIKKALSLATFDKAKETDRKAHLETLYSRSAEEIKEEEILLHELERIVYQKRSLIAERESIMKSLIPFEETVPTTISAEPNIPEPVPEKKTIKENSNHKKSEETRKETTGSKKSIVVTGYSSLVDADKQLINLPNDKTAFVPKRMLKFGSGAFLLSEKISPVPKSRVENVRFVLDHFNISCSNLTWMRPTMATPAICDRFELLQSLSIPLMDFKKLCQKNEAELLILQKRKNMLVKDIGEAKAEELISSLTHSEQ</sequence>
<evidence type="ECO:0000256" key="3">
    <source>
        <dbReference type="ARBA" id="ARBA00019132"/>
    </source>
</evidence>
<feature type="domain" description="DAMP1 SANT/Myb-like" evidence="9">
    <location>
        <begin position="112"/>
        <end position="202"/>
    </location>
</feature>
<comment type="caution">
    <text evidence="10">The sequence shown here is derived from an EMBL/GenBank/DDBJ whole genome shotgun (WGS) entry which is preliminary data.</text>
</comment>
<evidence type="ECO:0000256" key="5">
    <source>
        <dbReference type="ARBA" id="ARBA00023015"/>
    </source>
</evidence>
<evidence type="ECO:0000256" key="2">
    <source>
        <dbReference type="ARBA" id="ARBA00006918"/>
    </source>
</evidence>
<feature type="compositionally biased region" description="Basic and acidic residues" evidence="8">
    <location>
        <begin position="307"/>
        <end position="331"/>
    </location>
</feature>
<protein>
    <recommendedName>
        <fullName evidence="3">SWR1-complex protein 4</fullName>
    </recommendedName>
</protein>
<dbReference type="GO" id="GO:0000812">
    <property type="term" value="C:Swr1 complex"/>
    <property type="evidence" value="ECO:0007669"/>
    <property type="project" value="TreeGrafter"/>
</dbReference>
<keyword evidence="4" id="KW-0156">Chromatin regulator</keyword>
<dbReference type="PANTHER" id="PTHR12855">
    <property type="entry name" value="DNA METHYLTRANSFERASE 1-ASSOCIATED PROTEIN 1 FAMILY MEMBER"/>
    <property type="match status" value="1"/>
</dbReference>
<dbReference type="InterPro" id="IPR027109">
    <property type="entry name" value="Swc4/Dmap1"/>
</dbReference>
<keyword evidence="5" id="KW-0805">Transcription regulation</keyword>
<evidence type="ECO:0000256" key="6">
    <source>
        <dbReference type="ARBA" id="ARBA00023163"/>
    </source>
</evidence>
<dbReference type="GO" id="GO:0006338">
    <property type="term" value="P:chromatin remodeling"/>
    <property type="evidence" value="ECO:0007669"/>
    <property type="project" value="InterPro"/>
</dbReference>
<comment type="similarity">
    <text evidence="2">Belongs to the SWC4 family.</text>
</comment>
<feature type="region of interest" description="Disordered" evidence="8">
    <location>
        <begin position="1"/>
        <end position="37"/>
    </location>
</feature>
<evidence type="ECO:0000259" key="9">
    <source>
        <dbReference type="Pfam" id="PF16282"/>
    </source>
</evidence>
<evidence type="ECO:0000256" key="8">
    <source>
        <dbReference type="SAM" id="MobiDB-lite"/>
    </source>
</evidence>
<evidence type="ECO:0000313" key="10">
    <source>
        <dbReference type="EMBL" id="PVV04560.1"/>
    </source>
</evidence>
<dbReference type="Proteomes" id="UP000245609">
    <property type="component" value="Unassembled WGS sequence"/>
</dbReference>
<gene>
    <name evidence="10" type="ORF">BB560_000936</name>
</gene>
<feature type="region of interest" description="Disordered" evidence="8">
    <location>
        <begin position="297"/>
        <end position="332"/>
    </location>
</feature>
<comment type="subcellular location">
    <subcellularLocation>
        <location evidence="1">Nucleus</location>
    </subcellularLocation>
</comment>
<keyword evidence="11" id="KW-1185">Reference proteome</keyword>
<dbReference type="OrthoDB" id="19740at2759"/>
<dbReference type="Pfam" id="PF16282">
    <property type="entry name" value="SANT_DAMP1_like"/>
    <property type="match status" value="1"/>
</dbReference>
<proteinExistence type="inferred from homology"/>
<dbReference type="PANTHER" id="PTHR12855:SF10">
    <property type="entry name" value="DNA METHYLTRANSFERASE 1-ASSOCIATED PROTEIN 1"/>
    <property type="match status" value="1"/>
</dbReference>
<accession>A0A2T9ZJ21</accession>
<keyword evidence="6" id="KW-0804">Transcription</keyword>
<evidence type="ECO:0000313" key="11">
    <source>
        <dbReference type="Proteomes" id="UP000245609"/>
    </source>
</evidence>
<dbReference type="GO" id="GO:0006281">
    <property type="term" value="P:DNA repair"/>
    <property type="evidence" value="ECO:0007669"/>
    <property type="project" value="InterPro"/>
</dbReference>
<organism evidence="10 11">
    <name type="scientific">Smittium megazygosporum</name>
    <dbReference type="NCBI Taxonomy" id="133381"/>
    <lineage>
        <taxon>Eukaryota</taxon>
        <taxon>Fungi</taxon>
        <taxon>Fungi incertae sedis</taxon>
        <taxon>Zoopagomycota</taxon>
        <taxon>Kickxellomycotina</taxon>
        <taxon>Harpellomycetes</taxon>
        <taxon>Harpellales</taxon>
        <taxon>Legeriomycetaceae</taxon>
        <taxon>Smittium</taxon>
    </lineage>
</organism>
<dbReference type="GO" id="GO:0000122">
    <property type="term" value="P:negative regulation of transcription by RNA polymerase II"/>
    <property type="evidence" value="ECO:0007669"/>
    <property type="project" value="TreeGrafter"/>
</dbReference>
<dbReference type="AlphaFoldDB" id="A0A2T9ZJ21"/>
<dbReference type="Gene3D" id="1.10.10.60">
    <property type="entry name" value="Homeodomain-like"/>
    <property type="match status" value="1"/>
</dbReference>
<dbReference type="GO" id="GO:0003714">
    <property type="term" value="F:transcription corepressor activity"/>
    <property type="evidence" value="ECO:0007669"/>
    <property type="project" value="TreeGrafter"/>
</dbReference>
<evidence type="ECO:0000256" key="4">
    <source>
        <dbReference type="ARBA" id="ARBA00022853"/>
    </source>
</evidence>
<reference evidence="10 11" key="1">
    <citation type="journal article" date="2018" name="MBio">
        <title>Comparative Genomics Reveals the Core Gene Toolbox for the Fungus-Insect Symbiosis.</title>
        <authorList>
            <person name="Wang Y."/>
            <person name="Stata M."/>
            <person name="Wang W."/>
            <person name="Stajich J.E."/>
            <person name="White M.M."/>
            <person name="Moncalvo J.M."/>
        </authorList>
    </citation>
    <scope>NUCLEOTIDE SEQUENCE [LARGE SCALE GENOMIC DNA]</scope>
    <source>
        <strain evidence="10 11">SC-DP-2</strain>
    </source>
</reference>
<evidence type="ECO:0000256" key="7">
    <source>
        <dbReference type="ARBA" id="ARBA00023242"/>
    </source>
</evidence>
<dbReference type="InterPro" id="IPR032563">
    <property type="entry name" value="DAMP1_SANT-like"/>
</dbReference>
<feature type="compositionally biased region" description="Basic and acidic residues" evidence="8">
    <location>
        <begin position="1"/>
        <end position="17"/>
    </location>
</feature>
<keyword evidence="7" id="KW-0539">Nucleus</keyword>
<dbReference type="STRING" id="133381.A0A2T9ZJ21"/>
<dbReference type="EMBL" id="MBFS01000109">
    <property type="protein sequence ID" value="PVV04560.1"/>
    <property type="molecule type" value="Genomic_DNA"/>
</dbReference>